<dbReference type="InterPro" id="IPR018957">
    <property type="entry name" value="Znf_C3HC4_RING-type"/>
</dbReference>
<keyword evidence="3" id="KW-0862">Zinc</keyword>
<feature type="transmembrane region" description="Helical" evidence="5">
    <location>
        <begin position="64"/>
        <end position="84"/>
    </location>
</feature>
<proteinExistence type="predicted"/>
<keyword evidence="5" id="KW-0472">Membrane</keyword>
<evidence type="ECO:0000313" key="8">
    <source>
        <dbReference type="Proteomes" id="UP001295684"/>
    </source>
</evidence>
<dbReference type="SUPFAM" id="SSF57850">
    <property type="entry name" value="RING/U-box"/>
    <property type="match status" value="1"/>
</dbReference>
<feature type="transmembrane region" description="Helical" evidence="5">
    <location>
        <begin position="128"/>
        <end position="147"/>
    </location>
</feature>
<dbReference type="InterPro" id="IPR013083">
    <property type="entry name" value="Znf_RING/FYVE/PHD"/>
</dbReference>
<protein>
    <recommendedName>
        <fullName evidence="6">RING-type domain-containing protein</fullName>
    </recommendedName>
</protein>
<gene>
    <name evidence="7" type="ORF">ECRASSUSDP1_LOCUS3489</name>
</gene>
<keyword evidence="1" id="KW-0479">Metal-binding</keyword>
<evidence type="ECO:0000259" key="6">
    <source>
        <dbReference type="PROSITE" id="PS50089"/>
    </source>
</evidence>
<dbReference type="GO" id="GO:0008270">
    <property type="term" value="F:zinc ion binding"/>
    <property type="evidence" value="ECO:0007669"/>
    <property type="project" value="UniProtKB-KW"/>
</dbReference>
<dbReference type="SMART" id="SM00184">
    <property type="entry name" value="RING"/>
    <property type="match status" value="1"/>
</dbReference>
<feature type="transmembrane region" description="Helical" evidence="5">
    <location>
        <begin position="96"/>
        <end position="116"/>
    </location>
</feature>
<evidence type="ECO:0000256" key="4">
    <source>
        <dbReference type="PROSITE-ProRule" id="PRU00175"/>
    </source>
</evidence>
<organism evidence="7 8">
    <name type="scientific">Euplotes crassus</name>
    <dbReference type="NCBI Taxonomy" id="5936"/>
    <lineage>
        <taxon>Eukaryota</taxon>
        <taxon>Sar</taxon>
        <taxon>Alveolata</taxon>
        <taxon>Ciliophora</taxon>
        <taxon>Intramacronucleata</taxon>
        <taxon>Spirotrichea</taxon>
        <taxon>Hypotrichia</taxon>
        <taxon>Euplotida</taxon>
        <taxon>Euplotidae</taxon>
        <taxon>Moneuplotes</taxon>
    </lineage>
</organism>
<keyword evidence="5" id="KW-0812">Transmembrane</keyword>
<accession>A0AAD1U7Q5</accession>
<feature type="transmembrane region" description="Helical" evidence="5">
    <location>
        <begin position="153"/>
        <end position="172"/>
    </location>
</feature>
<dbReference type="AlphaFoldDB" id="A0AAD1U7Q5"/>
<dbReference type="Pfam" id="PF00097">
    <property type="entry name" value="zf-C3HC4"/>
    <property type="match status" value="1"/>
</dbReference>
<keyword evidence="5" id="KW-1133">Transmembrane helix</keyword>
<evidence type="ECO:0000313" key="7">
    <source>
        <dbReference type="EMBL" id="CAI2362167.1"/>
    </source>
</evidence>
<keyword evidence="2 4" id="KW-0863">Zinc-finger</keyword>
<comment type="caution">
    <text evidence="7">The sequence shown here is derived from an EMBL/GenBank/DDBJ whole genome shotgun (WGS) entry which is preliminary data.</text>
</comment>
<name>A0AAD1U7Q5_EUPCR</name>
<feature type="domain" description="RING-type" evidence="6">
    <location>
        <begin position="210"/>
        <end position="269"/>
    </location>
</feature>
<evidence type="ECO:0000256" key="2">
    <source>
        <dbReference type="ARBA" id="ARBA00022771"/>
    </source>
</evidence>
<keyword evidence="8" id="KW-1185">Reference proteome</keyword>
<feature type="transmembrane region" description="Helical" evidence="5">
    <location>
        <begin position="7"/>
        <end position="29"/>
    </location>
</feature>
<evidence type="ECO:0000256" key="3">
    <source>
        <dbReference type="ARBA" id="ARBA00022833"/>
    </source>
</evidence>
<reference evidence="7" key="1">
    <citation type="submission" date="2023-07" db="EMBL/GenBank/DDBJ databases">
        <authorList>
            <consortium name="AG Swart"/>
            <person name="Singh M."/>
            <person name="Singh A."/>
            <person name="Seah K."/>
            <person name="Emmerich C."/>
        </authorList>
    </citation>
    <scope>NUCLEOTIDE SEQUENCE</scope>
    <source>
        <strain evidence="7">DP1</strain>
    </source>
</reference>
<evidence type="ECO:0000256" key="5">
    <source>
        <dbReference type="SAM" id="Phobius"/>
    </source>
</evidence>
<dbReference type="EMBL" id="CAMPGE010003334">
    <property type="protein sequence ID" value="CAI2362167.1"/>
    <property type="molecule type" value="Genomic_DNA"/>
</dbReference>
<sequence>MLLISKYVQAICMLTLYSLGQTMGYLWLVAKGMNWAIWIYGVTSFLYFCYSVCCERCHGGCKTLLVETGLSIMTYLIGLLVLKFEPFLLNTLFFDLKLFFISTNIWWLVAVANFLFGKRFLMEGDWYLILPGIMILSRTTLLSPSFYYPSLSMIQAFYVFASHYVGLFVVSMQETRGSRFFLPRHMRLTNYDLMIHTYAKSSSKDLVPDCSICLNPLDRPELEYKSSWADNWKSYPDGTYILVPCEHMYHPNCLLKRLSQNNERCIVCQWRLVKETFED</sequence>
<dbReference type="Gene3D" id="3.30.40.10">
    <property type="entry name" value="Zinc/RING finger domain, C3HC4 (zinc finger)"/>
    <property type="match status" value="1"/>
</dbReference>
<feature type="transmembrane region" description="Helical" evidence="5">
    <location>
        <begin position="35"/>
        <end position="52"/>
    </location>
</feature>
<dbReference type="Proteomes" id="UP001295684">
    <property type="component" value="Unassembled WGS sequence"/>
</dbReference>
<evidence type="ECO:0000256" key="1">
    <source>
        <dbReference type="ARBA" id="ARBA00022723"/>
    </source>
</evidence>
<dbReference type="PROSITE" id="PS50089">
    <property type="entry name" value="ZF_RING_2"/>
    <property type="match status" value="1"/>
</dbReference>
<dbReference type="InterPro" id="IPR001841">
    <property type="entry name" value="Znf_RING"/>
</dbReference>